<keyword evidence="2" id="KW-1133">Transmembrane helix</keyword>
<protein>
    <submittedName>
        <fullName evidence="3">Uncharacterized protein</fullName>
    </submittedName>
</protein>
<dbReference type="InterPro" id="IPR047676">
    <property type="entry name" value="FxLYD_dom"/>
</dbReference>
<feature type="compositionally biased region" description="Low complexity" evidence="1">
    <location>
        <begin position="170"/>
        <end position="185"/>
    </location>
</feature>
<keyword evidence="2" id="KW-0472">Membrane</keyword>
<feature type="transmembrane region" description="Helical" evidence="2">
    <location>
        <begin position="12"/>
        <end position="31"/>
    </location>
</feature>
<dbReference type="AlphaFoldDB" id="A0AAE5H080"/>
<comment type="caution">
    <text evidence="3">The sequence shown here is derived from an EMBL/GenBank/DDBJ whole genome shotgun (WGS) entry which is preliminary data.</text>
</comment>
<evidence type="ECO:0000256" key="2">
    <source>
        <dbReference type="SAM" id="Phobius"/>
    </source>
</evidence>
<sequence>MNIKTTIINNKRKTIIISIILICMVTGIIYIQSNSDYYAKKVQEQEAVKQKEDEAKQKVKDKEIADKFIDNLNNRQIAECIKILNDSHIDVNYKLDDGQTLYNKALNIALEKSADIKNMPTDYFPLFDKMNSTADKTLIKFYTNDLNYTQLNFLGCIGINTPNKKTEPVTSNKNTTTPNTQTSNSIKPKTQNLTMNGLELLEHSASKDGYYITGKIKNNNAFNCSYVEVQAKITNNNGDVLDTPIANVTSLKSGEIWSFKIPVIVDTSSPYKYQIINMKCNP</sequence>
<proteinExistence type="predicted"/>
<dbReference type="Proteomes" id="UP000822184">
    <property type="component" value="Unassembled WGS sequence"/>
</dbReference>
<dbReference type="RefSeq" id="WP_077855653.1">
    <property type="nucleotide sequence ID" value="NZ_JABTDW010000001.1"/>
</dbReference>
<dbReference type="EMBL" id="JABTDW010000001">
    <property type="protein sequence ID" value="NSB12124.1"/>
    <property type="molecule type" value="Genomic_DNA"/>
</dbReference>
<evidence type="ECO:0000313" key="3">
    <source>
        <dbReference type="EMBL" id="NSB12124.1"/>
    </source>
</evidence>
<evidence type="ECO:0000313" key="4">
    <source>
        <dbReference type="Proteomes" id="UP000822184"/>
    </source>
</evidence>
<reference evidence="3" key="1">
    <citation type="submission" date="2020-06" db="EMBL/GenBank/DDBJ databases">
        <title>Genomic insights into acetone-butanol-ethanol (ABE) fermentation by sequencing solventogenic clostridia strains.</title>
        <authorList>
            <person name="Brown S."/>
        </authorList>
    </citation>
    <scope>NUCLEOTIDE SEQUENCE</scope>
    <source>
        <strain evidence="3">DJ123</strain>
    </source>
</reference>
<feature type="region of interest" description="Disordered" evidence="1">
    <location>
        <begin position="164"/>
        <end position="189"/>
    </location>
</feature>
<dbReference type="NCBIfam" id="NF038353">
    <property type="entry name" value="FxLYD_dom"/>
    <property type="match status" value="1"/>
</dbReference>
<organism evidence="3 4">
    <name type="scientific">Clostridium beijerinckii</name>
    <name type="common">Clostridium MP</name>
    <dbReference type="NCBI Taxonomy" id="1520"/>
    <lineage>
        <taxon>Bacteria</taxon>
        <taxon>Bacillati</taxon>
        <taxon>Bacillota</taxon>
        <taxon>Clostridia</taxon>
        <taxon>Eubacteriales</taxon>
        <taxon>Clostridiaceae</taxon>
        <taxon>Clostridium</taxon>
    </lineage>
</organism>
<keyword evidence="2" id="KW-0812">Transmembrane</keyword>
<gene>
    <name evidence="3" type="ORF">BCD95_000383</name>
</gene>
<name>A0AAE5H080_CLOBE</name>
<accession>A0AAE5H080</accession>
<evidence type="ECO:0000256" key="1">
    <source>
        <dbReference type="SAM" id="MobiDB-lite"/>
    </source>
</evidence>